<dbReference type="OrthoDB" id="10259545at2759"/>
<evidence type="ECO:0000256" key="16">
    <source>
        <dbReference type="ARBA" id="ARBA00079149"/>
    </source>
</evidence>
<evidence type="ECO:0000256" key="13">
    <source>
        <dbReference type="ARBA" id="ARBA00072090"/>
    </source>
</evidence>
<dbReference type="InterPro" id="IPR036052">
    <property type="entry name" value="TrpB-like_PALP_sf"/>
</dbReference>
<comment type="similarity">
    <text evidence="3">Belongs to the cysteine synthase/cystathionine beta-synthase family.</text>
</comment>
<evidence type="ECO:0000259" key="17">
    <source>
        <dbReference type="Pfam" id="PF00291"/>
    </source>
</evidence>
<evidence type="ECO:0000256" key="6">
    <source>
        <dbReference type="ARBA" id="ARBA00022692"/>
    </source>
</evidence>
<keyword evidence="11" id="KW-0472">Membrane</keyword>
<dbReference type="CDD" id="cd01561">
    <property type="entry name" value="CBS_like"/>
    <property type="match status" value="1"/>
</dbReference>
<keyword evidence="6" id="KW-0812">Transmembrane</keyword>
<dbReference type="InterPro" id="IPR001216">
    <property type="entry name" value="P-phosphate_BS"/>
</dbReference>
<keyword evidence="10" id="KW-0496">Mitochondrion</keyword>
<dbReference type="InterPro" id="IPR050214">
    <property type="entry name" value="Cys_Synth/Cystath_Beta-Synth"/>
</dbReference>
<reference evidence="18 19" key="1">
    <citation type="journal article" date="2018" name="Nat. Ecol. Evol.">
        <title>Pezizomycetes genomes reveal the molecular basis of ectomycorrhizal truffle lifestyle.</title>
        <authorList>
            <person name="Murat C."/>
            <person name="Payen T."/>
            <person name="Noel B."/>
            <person name="Kuo A."/>
            <person name="Morin E."/>
            <person name="Chen J."/>
            <person name="Kohler A."/>
            <person name="Krizsan K."/>
            <person name="Balestrini R."/>
            <person name="Da Silva C."/>
            <person name="Montanini B."/>
            <person name="Hainaut M."/>
            <person name="Levati E."/>
            <person name="Barry K.W."/>
            <person name="Belfiori B."/>
            <person name="Cichocki N."/>
            <person name="Clum A."/>
            <person name="Dockter R.B."/>
            <person name="Fauchery L."/>
            <person name="Guy J."/>
            <person name="Iotti M."/>
            <person name="Le Tacon F."/>
            <person name="Lindquist E.A."/>
            <person name="Lipzen A."/>
            <person name="Malagnac F."/>
            <person name="Mello A."/>
            <person name="Molinier V."/>
            <person name="Miyauchi S."/>
            <person name="Poulain J."/>
            <person name="Riccioni C."/>
            <person name="Rubini A."/>
            <person name="Sitrit Y."/>
            <person name="Splivallo R."/>
            <person name="Traeger S."/>
            <person name="Wang M."/>
            <person name="Zifcakova L."/>
            <person name="Wipf D."/>
            <person name="Zambonelli A."/>
            <person name="Paolocci F."/>
            <person name="Nowrousian M."/>
            <person name="Ottonello S."/>
            <person name="Baldrian P."/>
            <person name="Spatafora J.W."/>
            <person name="Henrissat B."/>
            <person name="Nagy L.G."/>
            <person name="Aury J.M."/>
            <person name="Wincker P."/>
            <person name="Grigoriev I.V."/>
            <person name="Bonfante P."/>
            <person name="Martin F.M."/>
        </authorList>
    </citation>
    <scope>NUCLEOTIDE SEQUENCE [LARGE SCALE GENOMIC DNA]</scope>
    <source>
        <strain evidence="18 19">RN42</strain>
    </source>
</reference>
<comment type="cofactor">
    <cofactor evidence="1">
        <name>pyridoxal 5'-phosphate</name>
        <dbReference type="ChEBI" id="CHEBI:597326"/>
    </cofactor>
</comment>
<sequence>MDRNSHALTIAAGVGIGVALTLTAQSLVGSKSVTKSTETGKKVQQRKPELREDIRNGLEECIGNTPLVRIKSLSAATGCEILGKCEFLEPGGSIKDRVAANMIKTAEEKGLLTPFSGDAVYEGTVGSTGVSLAIICRAKGYLAHICMPSDQSTEKAQLLRKLGATVEPVSPAPIVDPNHFVNRARTLASNHTASTTKPGRGLFADQFETSANWKAHYDGTGPEIWSQTGGKLDVFVAGAGTGGTLSGTTMYLKEQDPTMKAVLADPQGSGLYNKVKYGVMFDVKEKEGTRRRQQVDTIVEGIGINRLTKNFEAGMKLVDDAVRVSDEEALAMARFLVEKEGLFLGSSSAVNCVAAVRTALKLGPGHRIVTILCDSGTRHLSKFWANQDVGESWDMTLDDVLLANEKLVKPEVVERKVDAFHSEFGP</sequence>
<proteinExistence type="inferred from homology"/>
<evidence type="ECO:0000313" key="18">
    <source>
        <dbReference type="EMBL" id="RPA81315.1"/>
    </source>
</evidence>
<keyword evidence="9" id="KW-1133">Transmembrane helix</keyword>
<dbReference type="Gene3D" id="3.40.50.1100">
    <property type="match status" value="2"/>
</dbReference>
<dbReference type="FunFam" id="3.40.50.1100:FF:000049">
    <property type="entry name" value="Cysteine synthase, putative"/>
    <property type="match status" value="1"/>
</dbReference>
<evidence type="ECO:0000256" key="1">
    <source>
        <dbReference type="ARBA" id="ARBA00001933"/>
    </source>
</evidence>
<evidence type="ECO:0000256" key="7">
    <source>
        <dbReference type="ARBA" id="ARBA00022787"/>
    </source>
</evidence>
<evidence type="ECO:0000313" key="19">
    <source>
        <dbReference type="Proteomes" id="UP000275078"/>
    </source>
</evidence>
<protein>
    <recommendedName>
        <fullName evidence="13">Cysteine synthase 2</fullName>
        <ecNumber evidence="4">2.5.1.47</ecNumber>
    </recommendedName>
    <alternativeName>
        <fullName evidence="15">Cysteine synthase-like protein</fullName>
    </alternativeName>
    <alternativeName>
        <fullName evidence="14">O-acetylserine (thiol)-lyase 2</fullName>
    </alternativeName>
    <alternativeName>
        <fullName evidence="16">O-acetylserine sulfhydrylase 2</fullName>
    </alternativeName>
</protein>
<dbReference type="AlphaFoldDB" id="A0A3N4I5D5"/>
<keyword evidence="19" id="KW-1185">Reference proteome</keyword>
<evidence type="ECO:0000256" key="4">
    <source>
        <dbReference type="ARBA" id="ARBA00012681"/>
    </source>
</evidence>
<gene>
    <name evidence="18" type="ORF">BJ508DRAFT_414768</name>
</gene>
<evidence type="ECO:0000256" key="11">
    <source>
        <dbReference type="ARBA" id="ARBA00023136"/>
    </source>
</evidence>
<comment type="subcellular location">
    <subcellularLocation>
        <location evidence="2">Mitochondrion outer membrane</location>
        <topology evidence="2">Single-pass membrane protein</topology>
    </subcellularLocation>
</comment>
<dbReference type="PANTHER" id="PTHR10314">
    <property type="entry name" value="CYSTATHIONINE BETA-SYNTHASE"/>
    <property type="match status" value="1"/>
</dbReference>
<accession>A0A3N4I5D5</accession>
<dbReference type="STRING" id="1160509.A0A3N4I5D5"/>
<dbReference type="PROSITE" id="PS00901">
    <property type="entry name" value="CYS_SYNTHASE"/>
    <property type="match status" value="1"/>
</dbReference>
<dbReference type="Pfam" id="PF00291">
    <property type="entry name" value="PALP"/>
    <property type="match status" value="1"/>
</dbReference>
<dbReference type="EMBL" id="ML119680">
    <property type="protein sequence ID" value="RPA81315.1"/>
    <property type="molecule type" value="Genomic_DNA"/>
</dbReference>
<comment type="catalytic activity">
    <reaction evidence="12">
        <text>O-acetyl-L-serine + hydrogen sulfide = L-cysteine + acetate</text>
        <dbReference type="Rhea" id="RHEA:14829"/>
        <dbReference type="ChEBI" id="CHEBI:29919"/>
        <dbReference type="ChEBI" id="CHEBI:30089"/>
        <dbReference type="ChEBI" id="CHEBI:35235"/>
        <dbReference type="ChEBI" id="CHEBI:58340"/>
        <dbReference type="EC" id="2.5.1.47"/>
    </reaction>
</comment>
<dbReference type="GO" id="GO:0004124">
    <property type="term" value="F:cysteine synthase activity"/>
    <property type="evidence" value="ECO:0007669"/>
    <property type="project" value="UniProtKB-EC"/>
</dbReference>
<evidence type="ECO:0000256" key="12">
    <source>
        <dbReference type="ARBA" id="ARBA00047931"/>
    </source>
</evidence>
<dbReference type="Proteomes" id="UP000275078">
    <property type="component" value="Unassembled WGS sequence"/>
</dbReference>
<organism evidence="18 19">
    <name type="scientific">Ascobolus immersus RN42</name>
    <dbReference type="NCBI Taxonomy" id="1160509"/>
    <lineage>
        <taxon>Eukaryota</taxon>
        <taxon>Fungi</taxon>
        <taxon>Dikarya</taxon>
        <taxon>Ascomycota</taxon>
        <taxon>Pezizomycotina</taxon>
        <taxon>Pezizomycetes</taxon>
        <taxon>Pezizales</taxon>
        <taxon>Ascobolaceae</taxon>
        <taxon>Ascobolus</taxon>
    </lineage>
</organism>
<keyword evidence="5" id="KW-0808">Transferase</keyword>
<keyword evidence="8" id="KW-0663">Pyridoxal phosphate</keyword>
<evidence type="ECO:0000256" key="8">
    <source>
        <dbReference type="ARBA" id="ARBA00022898"/>
    </source>
</evidence>
<name>A0A3N4I5D5_ASCIM</name>
<evidence type="ECO:0000256" key="3">
    <source>
        <dbReference type="ARBA" id="ARBA00007103"/>
    </source>
</evidence>
<evidence type="ECO:0000256" key="2">
    <source>
        <dbReference type="ARBA" id="ARBA00004572"/>
    </source>
</evidence>
<keyword evidence="7" id="KW-1000">Mitochondrion outer membrane</keyword>
<dbReference type="InterPro" id="IPR001926">
    <property type="entry name" value="TrpB-like_PALP"/>
</dbReference>
<dbReference type="EC" id="2.5.1.47" evidence="4"/>
<evidence type="ECO:0000256" key="5">
    <source>
        <dbReference type="ARBA" id="ARBA00022679"/>
    </source>
</evidence>
<evidence type="ECO:0000256" key="10">
    <source>
        <dbReference type="ARBA" id="ARBA00023128"/>
    </source>
</evidence>
<feature type="domain" description="Tryptophan synthase beta chain-like PALP" evidence="17">
    <location>
        <begin position="60"/>
        <end position="374"/>
    </location>
</feature>
<dbReference type="GO" id="GO:0006535">
    <property type="term" value="P:cysteine biosynthetic process from serine"/>
    <property type="evidence" value="ECO:0007669"/>
    <property type="project" value="InterPro"/>
</dbReference>
<dbReference type="SUPFAM" id="SSF53686">
    <property type="entry name" value="Tryptophan synthase beta subunit-like PLP-dependent enzymes"/>
    <property type="match status" value="1"/>
</dbReference>
<dbReference type="GO" id="GO:0005741">
    <property type="term" value="C:mitochondrial outer membrane"/>
    <property type="evidence" value="ECO:0007669"/>
    <property type="project" value="UniProtKB-SubCell"/>
</dbReference>
<evidence type="ECO:0000256" key="15">
    <source>
        <dbReference type="ARBA" id="ARBA00078545"/>
    </source>
</evidence>
<dbReference type="FunFam" id="3.40.50.1100:FF:000096">
    <property type="entry name" value="Related to cysteine synthase"/>
    <property type="match status" value="1"/>
</dbReference>
<evidence type="ECO:0000256" key="9">
    <source>
        <dbReference type="ARBA" id="ARBA00022989"/>
    </source>
</evidence>
<evidence type="ECO:0000256" key="14">
    <source>
        <dbReference type="ARBA" id="ARBA00078263"/>
    </source>
</evidence>